<dbReference type="HOGENOM" id="CLU_3250292_0_0_3"/>
<evidence type="ECO:0000313" key="1">
    <source>
        <dbReference type="EMBL" id="ACB54417.1"/>
    </source>
</evidence>
<reference evidence="1 2" key="1">
    <citation type="journal article" date="2008" name="Proc. Natl. Acad. Sci. U.S.A.">
        <title>The genome of Cyanothece 51142, a unicellular diazotrophic cyanobacterium important in the marine nitrogen cycle.</title>
        <authorList>
            <person name="Welsh E.A."/>
            <person name="Liberton M."/>
            <person name="Stoeckel J."/>
            <person name="Loh T."/>
            <person name="Elvitigala T."/>
            <person name="Wang C."/>
            <person name="Wollam A."/>
            <person name="Fulton R.S."/>
            <person name="Clifton S.W."/>
            <person name="Jacobs J.M."/>
            <person name="Aurora R."/>
            <person name="Ghosh B.K."/>
            <person name="Sherman L.A."/>
            <person name="Smith R.D."/>
            <person name="Wilson R.K."/>
            <person name="Pakrasi H.B."/>
        </authorList>
    </citation>
    <scope>NUCLEOTIDE SEQUENCE [LARGE SCALE GENOMIC DNA]</scope>
    <source>
        <strain evidence="2">ATCC 51142 / BH68</strain>
    </source>
</reference>
<gene>
    <name evidence="1" type="ordered locus">cce_5071</name>
</gene>
<organism evidence="1 2">
    <name type="scientific">Crocosphaera subtropica (strain ATCC 51142 / BH68)</name>
    <name type="common">Cyanothece sp. (strain ATCC 51142)</name>
    <dbReference type="NCBI Taxonomy" id="43989"/>
    <lineage>
        <taxon>Bacteria</taxon>
        <taxon>Bacillati</taxon>
        <taxon>Cyanobacteriota</taxon>
        <taxon>Cyanophyceae</taxon>
        <taxon>Oscillatoriophycideae</taxon>
        <taxon>Chroococcales</taxon>
        <taxon>Aphanothecaceae</taxon>
        <taxon>Crocosphaera</taxon>
        <taxon>Crocosphaera subtropica</taxon>
    </lineage>
</organism>
<dbReference type="Proteomes" id="UP000001203">
    <property type="component" value="Chromosome linear"/>
</dbReference>
<keyword evidence="2" id="KW-1185">Reference proteome</keyword>
<dbReference type="STRING" id="43989.cce_5071"/>
<dbReference type="EMBL" id="CP000807">
    <property type="protein sequence ID" value="ACB54417.1"/>
    <property type="molecule type" value="Genomic_DNA"/>
</dbReference>
<proteinExistence type="predicted"/>
<dbReference type="KEGG" id="cyt:cce_5071"/>
<protein>
    <submittedName>
        <fullName evidence="1">Uncharacterized protein</fullName>
    </submittedName>
</protein>
<dbReference type="AlphaFoldDB" id="B1X2Q6"/>
<accession>B1X2Q6</accession>
<name>B1X2Q6_CROS5</name>
<evidence type="ECO:0000313" key="2">
    <source>
        <dbReference type="Proteomes" id="UP000001203"/>
    </source>
</evidence>
<sequence length="42" mass="4909">MIGDCKKGDWVAYQRYLRSVPSTQETEFMRRVNAMVKSAKAR</sequence>